<dbReference type="InterPro" id="IPR001969">
    <property type="entry name" value="Aspartic_peptidase_AS"/>
</dbReference>
<keyword evidence="4 7" id="KW-0645">Protease</keyword>
<dbReference type="PROSITE" id="PS51767">
    <property type="entry name" value="PEPTIDASE_A1"/>
    <property type="match status" value="1"/>
</dbReference>
<dbReference type="PANTHER" id="PTHR47966">
    <property type="entry name" value="BETA-SITE APP-CLEAVING ENZYME, ISOFORM A-RELATED"/>
    <property type="match status" value="1"/>
</dbReference>
<evidence type="ECO:0000256" key="4">
    <source>
        <dbReference type="RuleBase" id="RU000454"/>
    </source>
</evidence>
<dbReference type="InterPro" id="IPR033121">
    <property type="entry name" value="PEPTIDASE_A1"/>
</dbReference>
<dbReference type="EMBL" id="JAEVFJ010000009">
    <property type="protein sequence ID" value="KAH8102723.1"/>
    <property type="molecule type" value="Genomic_DNA"/>
</dbReference>
<keyword evidence="5" id="KW-0732">Signal</keyword>
<evidence type="ECO:0000313" key="8">
    <source>
        <dbReference type="Proteomes" id="UP000813824"/>
    </source>
</evidence>
<reference evidence="7" key="1">
    <citation type="journal article" date="2021" name="New Phytol.">
        <title>Evolutionary innovations through gain and loss of genes in the ectomycorrhizal Boletales.</title>
        <authorList>
            <person name="Wu G."/>
            <person name="Miyauchi S."/>
            <person name="Morin E."/>
            <person name="Kuo A."/>
            <person name="Drula E."/>
            <person name="Varga T."/>
            <person name="Kohler A."/>
            <person name="Feng B."/>
            <person name="Cao Y."/>
            <person name="Lipzen A."/>
            <person name="Daum C."/>
            <person name="Hundley H."/>
            <person name="Pangilinan J."/>
            <person name="Johnson J."/>
            <person name="Barry K."/>
            <person name="LaButti K."/>
            <person name="Ng V."/>
            <person name="Ahrendt S."/>
            <person name="Min B."/>
            <person name="Choi I.G."/>
            <person name="Park H."/>
            <person name="Plett J.M."/>
            <person name="Magnuson J."/>
            <person name="Spatafora J.W."/>
            <person name="Nagy L.G."/>
            <person name="Henrissat B."/>
            <person name="Grigoriev I.V."/>
            <person name="Yang Z.L."/>
            <person name="Xu J."/>
            <person name="Martin F.M."/>
        </authorList>
    </citation>
    <scope>NUCLEOTIDE SEQUENCE</scope>
    <source>
        <strain evidence="7">KKN 215</strain>
    </source>
</reference>
<gene>
    <name evidence="7" type="ORF">BXZ70DRAFT_929638</name>
</gene>
<evidence type="ECO:0000259" key="6">
    <source>
        <dbReference type="PROSITE" id="PS51767"/>
    </source>
</evidence>
<feature type="domain" description="Peptidase A1" evidence="6">
    <location>
        <begin position="73"/>
        <end position="398"/>
    </location>
</feature>
<accession>A0A8K0XRS3</accession>
<dbReference type="PANTHER" id="PTHR47966:SF51">
    <property type="entry name" value="BETA-SITE APP-CLEAVING ENZYME, ISOFORM A-RELATED"/>
    <property type="match status" value="1"/>
</dbReference>
<protein>
    <submittedName>
        <fullName evidence="7">Acid protease</fullName>
    </submittedName>
</protein>
<dbReference type="AlphaFoldDB" id="A0A8K0XRS3"/>
<organism evidence="7 8">
    <name type="scientific">Cristinia sonorae</name>
    <dbReference type="NCBI Taxonomy" id="1940300"/>
    <lineage>
        <taxon>Eukaryota</taxon>
        <taxon>Fungi</taxon>
        <taxon>Dikarya</taxon>
        <taxon>Basidiomycota</taxon>
        <taxon>Agaricomycotina</taxon>
        <taxon>Agaricomycetes</taxon>
        <taxon>Agaricomycetidae</taxon>
        <taxon>Agaricales</taxon>
        <taxon>Pleurotineae</taxon>
        <taxon>Stephanosporaceae</taxon>
        <taxon>Cristinia</taxon>
    </lineage>
</organism>
<dbReference type="Pfam" id="PF00026">
    <property type="entry name" value="Asp"/>
    <property type="match status" value="1"/>
</dbReference>
<dbReference type="PROSITE" id="PS00141">
    <property type="entry name" value="ASP_PROTEASE"/>
    <property type="match status" value="2"/>
</dbReference>
<keyword evidence="2 4" id="KW-0064">Aspartyl protease</keyword>
<comment type="caution">
    <text evidence="7">The sequence shown here is derived from an EMBL/GenBank/DDBJ whole genome shotgun (WGS) entry which is preliminary data.</text>
</comment>
<dbReference type="GO" id="GO:0006508">
    <property type="term" value="P:proteolysis"/>
    <property type="evidence" value="ECO:0007669"/>
    <property type="project" value="UniProtKB-KW"/>
</dbReference>
<keyword evidence="8" id="KW-1185">Reference proteome</keyword>
<evidence type="ECO:0000256" key="1">
    <source>
        <dbReference type="ARBA" id="ARBA00007447"/>
    </source>
</evidence>
<evidence type="ECO:0000256" key="2">
    <source>
        <dbReference type="ARBA" id="ARBA00022750"/>
    </source>
</evidence>
<dbReference type="CDD" id="cd05471">
    <property type="entry name" value="pepsin_like"/>
    <property type="match status" value="1"/>
</dbReference>
<feature type="active site" evidence="3">
    <location>
        <position position="276"/>
    </location>
</feature>
<dbReference type="SUPFAM" id="SSF50630">
    <property type="entry name" value="Acid proteases"/>
    <property type="match status" value="1"/>
</dbReference>
<feature type="signal peptide" evidence="5">
    <location>
        <begin position="1"/>
        <end position="16"/>
    </location>
</feature>
<feature type="chain" id="PRO_5035466069" evidence="5">
    <location>
        <begin position="17"/>
        <end position="408"/>
    </location>
</feature>
<dbReference type="Gene3D" id="2.40.70.10">
    <property type="entry name" value="Acid Proteases"/>
    <property type="match status" value="2"/>
</dbReference>
<sequence>MFANLVTLALALSVVANPMVVIRDSPINIPLMKRYHTVGDNRTLIMRDREHITSLYKHRHGGLRATDITTSAYVVNVTVGNPPTEYTLLLDTGSSNTWVGADLKKPFKPSSTTVQTGQNVSFKYGSGEFSGTEVIDRLDLGNGLVVEKQGIGAASSSSGLRAGFDGILGVGPVDLTIGSLSPNTTTPIPTVTDNLFAQGTIPENLVAVSFEPSTSISDTNGVVTFGSVDSSRFTGDIHFTSRTQVQNSSLWWGIDQTLTYGQSTPILSQSTAGIVDTGTTLLLLNTDAFVTYQTATGAVLDDRTGLLQFTPEQYAALESLFFHINGVTFEFTANAQIFPRKFNALVGGDPDGIYGIVGDLGTPPPLVPVFNSAFVNGMAFLERFYSVYDTTNNRIGLATTKFTYADIN</sequence>
<dbReference type="InterPro" id="IPR001461">
    <property type="entry name" value="Aspartic_peptidase_A1"/>
</dbReference>
<dbReference type="InterPro" id="IPR021109">
    <property type="entry name" value="Peptidase_aspartic_dom_sf"/>
</dbReference>
<proteinExistence type="inferred from homology"/>
<dbReference type="GO" id="GO:0004190">
    <property type="term" value="F:aspartic-type endopeptidase activity"/>
    <property type="evidence" value="ECO:0007669"/>
    <property type="project" value="UniProtKB-KW"/>
</dbReference>
<evidence type="ECO:0000256" key="5">
    <source>
        <dbReference type="SAM" id="SignalP"/>
    </source>
</evidence>
<dbReference type="InterPro" id="IPR034164">
    <property type="entry name" value="Pepsin-like_dom"/>
</dbReference>
<comment type="similarity">
    <text evidence="1 4">Belongs to the peptidase A1 family.</text>
</comment>
<dbReference type="OrthoDB" id="660550at2759"/>
<dbReference type="PRINTS" id="PR00792">
    <property type="entry name" value="PEPSIN"/>
</dbReference>
<feature type="active site" evidence="3">
    <location>
        <position position="91"/>
    </location>
</feature>
<dbReference type="Proteomes" id="UP000813824">
    <property type="component" value="Unassembled WGS sequence"/>
</dbReference>
<evidence type="ECO:0000313" key="7">
    <source>
        <dbReference type="EMBL" id="KAH8102723.1"/>
    </source>
</evidence>
<keyword evidence="4" id="KW-0378">Hydrolase</keyword>
<name>A0A8K0XRS3_9AGAR</name>
<evidence type="ECO:0000256" key="3">
    <source>
        <dbReference type="PIRSR" id="PIRSR601461-1"/>
    </source>
</evidence>